<proteinExistence type="evidence at transcript level"/>
<dbReference type="AlphaFoldDB" id="Q50LC3"/>
<name>Q50LC3_PENJP</name>
<organism evidence="2">
    <name type="scientific">Penaeus japonicus</name>
    <name type="common">Kuruma prawn</name>
    <name type="synonym">Marsupenaeus japonicus</name>
    <dbReference type="NCBI Taxonomy" id="27405"/>
    <lineage>
        <taxon>Eukaryota</taxon>
        <taxon>Metazoa</taxon>
        <taxon>Ecdysozoa</taxon>
        <taxon>Arthropoda</taxon>
        <taxon>Crustacea</taxon>
        <taxon>Multicrustacea</taxon>
        <taxon>Malacostraca</taxon>
        <taxon>Eumalacostraca</taxon>
        <taxon>Eucarida</taxon>
        <taxon>Decapoda</taxon>
        <taxon>Dendrobranchiata</taxon>
        <taxon>Penaeoidea</taxon>
        <taxon>Penaeidae</taxon>
        <taxon>Penaeus</taxon>
    </lineage>
</organism>
<dbReference type="EMBL" id="AB194409">
    <property type="protein sequence ID" value="BAD98233.1"/>
    <property type="molecule type" value="mRNA"/>
</dbReference>
<reference evidence="2" key="1">
    <citation type="journal article" date="2006" name="Fish. Sci.">
        <title>Identification of a novel cuticular protein in the kuruma prawn Penaeus japonicus.</title>
        <authorList>
            <person name="Watanabe T."/>
            <person name="Persson P."/>
            <person name="Endo H."/>
            <person name="Fukuda I."/>
            <person name="Furukawa K."/>
            <person name="Kono M."/>
        </authorList>
    </citation>
    <scope>NUCLEOTIDE SEQUENCE</scope>
</reference>
<accession>Q50LC3</accession>
<sequence length="214" mass="23506">MRSIVLLAALLAVALATPADPKVKKLLAASEDEAAAALLEEPRDKRDWVHFNKDGIIDAVVESDVNPAVVAGAIASASNPFGDSFPSSSAVSGRTRPQPYNWGNYGHSYPYSQHFNTQGRTRGSGFSGQGPFNNQHNWMMWRNFMANDQGFSPYPFNQFSQGHRGPNFGQNLPDVIDPSPEGRTRVAPDASGNPYTIVSAYDRNFQNFNPNFHF</sequence>
<protein>
    <submittedName>
        <fullName evidence="2">Cuticular protein DD1</fullName>
    </submittedName>
</protein>
<gene>
    <name evidence="2" type="primary">DD1</name>
</gene>
<feature type="signal peptide" evidence="1">
    <location>
        <begin position="1"/>
        <end position="16"/>
    </location>
</feature>
<evidence type="ECO:0000256" key="1">
    <source>
        <dbReference type="SAM" id="SignalP"/>
    </source>
</evidence>
<evidence type="ECO:0000313" key="2">
    <source>
        <dbReference type="EMBL" id="BAD98233.1"/>
    </source>
</evidence>
<feature type="chain" id="PRO_5004248417" evidence="1">
    <location>
        <begin position="17"/>
        <end position="214"/>
    </location>
</feature>
<keyword evidence="1" id="KW-0732">Signal</keyword>
<dbReference type="OrthoDB" id="6364217at2759"/>